<accession>A0ABP5ENR4</accession>
<organism evidence="1 2">
    <name type="scientific">Nocardiopsis rhodophaea</name>
    <dbReference type="NCBI Taxonomy" id="280238"/>
    <lineage>
        <taxon>Bacteria</taxon>
        <taxon>Bacillati</taxon>
        <taxon>Actinomycetota</taxon>
        <taxon>Actinomycetes</taxon>
        <taxon>Streptosporangiales</taxon>
        <taxon>Nocardiopsidaceae</taxon>
        <taxon>Nocardiopsis</taxon>
    </lineage>
</organism>
<name>A0ABP5ENR4_9ACTN</name>
<proteinExistence type="predicted"/>
<comment type="caution">
    <text evidence="1">The sequence shown here is derived from an EMBL/GenBank/DDBJ whole genome shotgun (WGS) entry which is preliminary data.</text>
</comment>
<gene>
    <name evidence="1" type="ORF">GCM10009799_33390</name>
</gene>
<evidence type="ECO:0000313" key="2">
    <source>
        <dbReference type="Proteomes" id="UP001501585"/>
    </source>
</evidence>
<reference evidence="2" key="1">
    <citation type="journal article" date="2019" name="Int. J. Syst. Evol. Microbiol.">
        <title>The Global Catalogue of Microorganisms (GCM) 10K type strain sequencing project: providing services to taxonomists for standard genome sequencing and annotation.</title>
        <authorList>
            <consortium name="The Broad Institute Genomics Platform"/>
            <consortium name="The Broad Institute Genome Sequencing Center for Infectious Disease"/>
            <person name="Wu L."/>
            <person name="Ma J."/>
        </authorList>
    </citation>
    <scope>NUCLEOTIDE SEQUENCE [LARGE SCALE GENOMIC DNA]</scope>
    <source>
        <strain evidence="2">JCM 15313</strain>
    </source>
</reference>
<protein>
    <submittedName>
        <fullName evidence="1">Uncharacterized protein</fullName>
    </submittedName>
</protein>
<sequence>MEVPEYGGEDRTFWQPESLVAVTFISAHPDWAIRSRPSWLRIGDVYRISAPMTRESVEWRRRQAREMA</sequence>
<keyword evidence="2" id="KW-1185">Reference proteome</keyword>
<evidence type="ECO:0000313" key="1">
    <source>
        <dbReference type="EMBL" id="GAA2003606.1"/>
    </source>
</evidence>
<dbReference type="Proteomes" id="UP001501585">
    <property type="component" value="Unassembled WGS sequence"/>
</dbReference>
<dbReference type="EMBL" id="BAAAPC010000014">
    <property type="protein sequence ID" value="GAA2003606.1"/>
    <property type="molecule type" value="Genomic_DNA"/>
</dbReference>